<sequence length="106" mass="11746">MHRQGDVLVVPIAPADLPPGLIDAPRDRRHRMVLALGEATGHAHVLTGERVALLSPPEEPDRLYLLVEGYGRLVHEEHGPISLTPGAYRVVRQREYFPGAIRFVAD</sequence>
<protein>
    <recommendedName>
        <fullName evidence="3">Cyclic nucleotide-binding domain-containing protein</fullName>
    </recommendedName>
</protein>
<gene>
    <name evidence="1" type="ORF">ACFOZ4_30105</name>
</gene>
<organism evidence="1 2">
    <name type="scientific">Hamadaea flava</name>
    <dbReference type="NCBI Taxonomy" id="1742688"/>
    <lineage>
        <taxon>Bacteria</taxon>
        <taxon>Bacillati</taxon>
        <taxon>Actinomycetota</taxon>
        <taxon>Actinomycetes</taxon>
        <taxon>Micromonosporales</taxon>
        <taxon>Micromonosporaceae</taxon>
        <taxon>Hamadaea</taxon>
    </lineage>
</organism>
<comment type="caution">
    <text evidence="1">The sequence shown here is derived from an EMBL/GenBank/DDBJ whole genome shotgun (WGS) entry which is preliminary data.</text>
</comment>
<keyword evidence="2" id="KW-1185">Reference proteome</keyword>
<dbReference type="RefSeq" id="WP_253763325.1">
    <property type="nucleotide sequence ID" value="NZ_JAMZDZ010000001.1"/>
</dbReference>
<dbReference type="EMBL" id="JBHSAY010000017">
    <property type="protein sequence ID" value="MFC4134885.1"/>
    <property type="molecule type" value="Genomic_DNA"/>
</dbReference>
<name>A0ABV8LX56_9ACTN</name>
<evidence type="ECO:0000313" key="2">
    <source>
        <dbReference type="Proteomes" id="UP001595816"/>
    </source>
</evidence>
<reference evidence="2" key="1">
    <citation type="journal article" date="2019" name="Int. J. Syst. Evol. Microbiol.">
        <title>The Global Catalogue of Microorganisms (GCM) 10K type strain sequencing project: providing services to taxonomists for standard genome sequencing and annotation.</title>
        <authorList>
            <consortium name="The Broad Institute Genomics Platform"/>
            <consortium name="The Broad Institute Genome Sequencing Center for Infectious Disease"/>
            <person name="Wu L."/>
            <person name="Ma J."/>
        </authorList>
    </citation>
    <scope>NUCLEOTIDE SEQUENCE [LARGE SCALE GENOMIC DNA]</scope>
    <source>
        <strain evidence="2">CGMCC 4.7289</strain>
    </source>
</reference>
<proteinExistence type="predicted"/>
<accession>A0ABV8LX56</accession>
<dbReference type="Proteomes" id="UP001595816">
    <property type="component" value="Unassembled WGS sequence"/>
</dbReference>
<evidence type="ECO:0008006" key="3">
    <source>
        <dbReference type="Google" id="ProtNLM"/>
    </source>
</evidence>
<evidence type="ECO:0000313" key="1">
    <source>
        <dbReference type="EMBL" id="MFC4134885.1"/>
    </source>
</evidence>